<sequence length="652" mass="73371">MTTKNKLIFFVSVSVLLFLFTNLAIAADEEGAKIDGADDSKKNILDTVAKVDDVSGNITIMNLTKVDPAAKMEVTNSEAKEKRDSLSIFFILTIIVVSCLLVHCLITMECRIIPESLAIVLLGAFIGLCFSFSRYDWSEVESFNPNFFFLILLPPIIFESGYNLHKGNFFSNTVPILTFSIIGTAISAVVIGLSLWFLGKCYLSYNLTFVEAFAFGSMISSVDPVATLAIFQSLKVDPQLYMLVFGESMMNDAVSIVLTSTTLEMHEAEKAGFTVVETFNYALSRFMQMFFVSALLGSIIGLVSALLFKHIDLRRTPSLEFALLLVFSYLPYGLAEALSLSGIMAILFCAITMSQYTHFNISPITQITMQQTFRTLSFVSETCTFAYLGMALFTFKLEFRFMFIFWSILLLFVSRACNIFPLSRLLNKFRRQKISFKNQVIMWFSGMRGAVAFALALHMEIESSETKRVILTTTLCLLLFTIAFMGGSALPAMKFINEYFPNENSCLPSRETTNKLVKKRKSRRERNISRSGSRSRKTSPVLLSKTQEMSNFDTFDCTSDDTELLNRRSNTNSNFLTEFNAKVMKKIFVRKFTLQERMENKERFRNLAIQALKSFADERDDEGGGSDNEVDNDYLFSTGDSQGPSNAPSLNV</sequence>
<accession>A0AC35UDA3</accession>
<reference evidence="2" key="1">
    <citation type="submission" date="2016-11" db="UniProtKB">
        <authorList>
            <consortium name="WormBaseParasite"/>
        </authorList>
    </citation>
    <scope>IDENTIFICATION</scope>
    <source>
        <strain evidence="2">KR3021</strain>
    </source>
</reference>
<dbReference type="Proteomes" id="UP000095286">
    <property type="component" value="Unplaced"/>
</dbReference>
<evidence type="ECO:0000313" key="2">
    <source>
        <dbReference type="WBParaSite" id="RSKR_0001028300.1"/>
    </source>
</evidence>
<dbReference type="WBParaSite" id="RSKR_0001028300.1">
    <property type="protein sequence ID" value="RSKR_0001028300.1"/>
    <property type="gene ID" value="RSKR_0001028300"/>
</dbReference>
<evidence type="ECO:0000313" key="1">
    <source>
        <dbReference type="Proteomes" id="UP000095286"/>
    </source>
</evidence>
<organism evidence="1 2">
    <name type="scientific">Rhabditophanes sp. KR3021</name>
    <dbReference type="NCBI Taxonomy" id="114890"/>
    <lineage>
        <taxon>Eukaryota</taxon>
        <taxon>Metazoa</taxon>
        <taxon>Ecdysozoa</taxon>
        <taxon>Nematoda</taxon>
        <taxon>Chromadorea</taxon>
        <taxon>Rhabditida</taxon>
        <taxon>Tylenchina</taxon>
        <taxon>Panagrolaimomorpha</taxon>
        <taxon>Strongyloidoidea</taxon>
        <taxon>Alloionematidae</taxon>
        <taxon>Rhabditophanes</taxon>
    </lineage>
</organism>
<proteinExistence type="predicted"/>
<protein>
    <submittedName>
        <fullName evidence="2">Sodium/hydrogen exchanger</fullName>
    </submittedName>
</protein>
<name>A0AC35UDA3_9BILA</name>